<dbReference type="PANTHER" id="PTHR11618">
    <property type="entry name" value="TRANSCRIPTION INITIATION FACTOR IIB-RELATED"/>
    <property type="match status" value="1"/>
</dbReference>
<accession>A0A6C0HZC4</accession>
<name>A0A6C0HZC4_9ZZZZ</name>
<feature type="domain" description="Cyclin-like" evidence="3">
    <location>
        <begin position="285"/>
        <end position="366"/>
    </location>
</feature>
<keyword evidence="1" id="KW-0805">Transcription regulation</keyword>
<dbReference type="InterPro" id="IPR000812">
    <property type="entry name" value="TFIIB"/>
</dbReference>
<sequence>MTTTLTQPSLRLPLSQLTSAPLSKKTSQDAFTSGKTKKIKTANIDKKSLWDKFDVAEGTEKRVDIECVFINSEEKDNCHCCNTALFITEEGFQACSNKSCGVIYKVIDQGAEWRFYGGDDNQSSDPTRCGMPINPLLEQSSYGCKILCPAKSTYEMRKIRRYTEWQSMPYNEKMRYDEGQRISILANQGGIPQMIIDEAMRLHKKISDAKSFRGLNRDGIIAATIYVAARINGYPRSAKEIATIFHLDNTSATRGCRNAISIINELENEMENSEKTSLGQTTPSSFIERYCSHLNINAELTKLCKFIAQKIQKNNLIPENTPNSIASGILYFVAQKCNLNVSKRSVHNVSDVSEVTINKCFKKLEELQDQLIPKVIIDKYNK</sequence>
<proteinExistence type="predicted"/>
<dbReference type="GO" id="GO:0017025">
    <property type="term" value="F:TBP-class protein binding"/>
    <property type="evidence" value="ECO:0007669"/>
    <property type="project" value="InterPro"/>
</dbReference>
<dbReference type="InterPro" id="IPR036915">
    <property type="entry name" value="Cyclin-like_sf"/>
</dbReference>
<dbReference type="Pfam" id="PF00382">
    <property type="entry name" value="TFIIB"/>
    <property type="match status" value="2"/>
</dbReference>
<dbReference type="GO" id="GO:0070897">
    <property type="term" value="P:transcription preinitiation complex assembly"/>
    <property type="evidence" value="ECO:0007669"/>
    <property type="project" value="InterPro"/>
</dbReference>
<evidence type="ECO:0000256" key="1">
    <source>
        <dbReference type="ARBA" id="ARBA00023015"/>
    </source>
</evidence>
<reference evidence="4" key="1">
    <citation type="journal article" date="2020" name="Nature">
        <title>Giant virus diversity and host interactions through global metagenomics.</title>
        <authorList>
            <person name="Schulz F."/>
            <person name="Roux S."/>
            <person name="Paez-Espino D."/>
            <person name="Jungbluth S."/>
            <person name="Walsh D.A."/>
            <person name="Denef V.J."/>
            <person name="McMahon K.D."/>
            <person name="Konstantinidis K.T."/>
            <person name="Eloe-Fadrosh E.A."/>
            <person name="Kyrpides N.C."/>
            <person name="Woyke T."/>
        </authorList>
    </citation>
    <scope>NUCLEOTIDE SEQUENCE</scope>
    <source>
        <strain evidence="4">GVMAG-M-3300023184-178</strain>
    </source>
</reference>
<dbReference type="AlphaFoldDB" id="A0A6C0HZC4"/>
<dbReference type="PANTHER" id="PTHR11618:SF13">
    <property type="entry name" value="TRANSCRIPTION INITIATION FACTOR IIB"/>
    <property type="match status" value="1"/>
</dbReference>
<evidence type="ECO:0000313" key="4">
    <source>
        <dbReference type="EMBL" id="QHT85213.1"/>
    </source>
</evidence>
<protein>
    <recommendedName>
        <fullName evidence="3">Cyclin-like domain-containing protein</fullName>
    </recommendedName>
</protein>
<dbReference type="InterPro" id="IPR013150">
    <property type="entry name" value="TFIIB_cyclin"/>
</dbReference>
<feature type="domain" description="Cyclin-like" evidence="3">
    <location>
        <begin position="180"/>
        <end position="272"/>
    </location>
</feature>
<dbReference type="SUPFAM" id="SSF47954">
    <property type="entry name" value="Cyclin-like"/>
    <property type="match status" value="2"/>
</dbReference>
<dbReference type="Gene3D" id="1.10.472.170">
    <property type="match status" value="1"/>
</dbReference>
<dbReference type="GO" id="GO:0097550">
    <property type="term" value="C:transcription preinitiation complex"/>
    <property type="evidence" value="ECO:0007669"/>
    <property type="project" value="TreeGrafter"/>
</dbReference>
<dbReference type="EMBL" id="MN740039">
    <property type="protein sequence ID" value="QHT85213.1"/>
    <property type="molecule type" value="Genomic_DNA"/>
</dbReference>
<dbReference type="InterPro" id="IPR013763">
    <property type="entry name" value="Cyclin-like_dom"/>
</dbReference>
<dbReference type="GO" id="GO:0005634">
    <property type="term" value="C:nucleus"/>
    <property type="evidence" value="ECO:0007669"/>
    <property type="project" value="TreeGrafter"/>
</dbReference>
<evidence type="ECO:0000256" key="2">
    <source>
        <dbReference type="ARBA" id="ARBA00023163"/>
    </source>
</evidence>
<organism evidence="4">
    <name type="scientific">viral metagenome</name>
    <dbReference type="NCBI Taxonomy" id="1070528"/>
    <lineage>
        <taxon>unclassified sequences</taxon>
        <taxon>metagenomes</taxon>
        <taxon>organismal metagenomes</taxon>
    </lineage>
</organism>
<dbReference type="PRINTS" id="PR00685">
    <property type="entry name" value="TIFACTORIIB"/>
</dbReference>
<dbReference type="SMART" id="SM00385">
    <property type="entry name" value="CYCLIN"/>
    <property type="match status" value="2"/>
</dbReference>
<evidence type="ECO:0000259" key="3">
    <source>
        <dbReference type="SMART" id="SM00385"/>
    </source>
</evidence>
<dbReference type="Gene3D" id="1.10.472.10">
    <property type="entry name" value="Cyclin-like"/>
    <property type="match status" value="1"/>
</dbReference>
<keyword evidence="2" id="KW-0804">Transcription</keyword>